<dbReference type="SUPFAM" id="SSF47413">
    <property type="entry name" value="lambda repressor-like DNA-binding domains"/>
    <property type="match status" value="1"/>
</dbReference>
<name>A0A1X1ZH03_9MYCO</name>
<organism evidence="2 3">
    <name type="scientific">Mycobacterium palustre</name>
    <dbReference type="NCBI Taxonomy" id="153971"/>
    <lineage>
        <taxon>Bacteria</taxon>
        <taxon>Bacillati</taxon>
        <taxon>Actinomycetota</taxon>
        <taxon>Actinomycetes</taxon>
        <taxon>Mycobacteriales</taxon>
        <taxon>Mycobacteriaceae</taxon>
        <taxon>Mycobacterium</taxon>
        <taxon>Mycobacterium simiae complex</taxon>
    </lineage>
</organism>
<evidence type="ECO:0000313" key="3">
    <source>
        <dbReference type="Proteomes" id="UP000193529"/>
    </source>
</evidence>
<accession>A0A1X1ZH03</accession>
<keyword evidence="3" id="KW-1185">Reference proteome</keyword>
<dbReference type="STRING" id="153971.AWC19_13410"/>
<dbReference type="Proteomes" id="UP000193529">
    <property type="component" value="Unassembled WGS sequence"/>
</dbReference>
<dbReference type="CDD" id="cd00093">
    <property type="entry name" value="HTH_XRE"/>
    <property type="match status" value="1"/>
</dbReference>
<feature type="domain" description="HTH cro/C1-type" evidence="1">
    <location>
        <begin position="7"/>
        <end position="51"/>
    </location>
</feature>
<dbReference type="OrthoDB" id="4764651at2"/>
<dbReference type="AlphaFoldDB" id="A0A1X1ZH03"/>
<dbReference type="SMART" id="SM00530">
    <property type="entry name" value="HTH_XRE"/>
    <property type="match status" value="1"/>
</dbReference>
<proteinExistence type="predicted"/>
<dbReference type="PROSITE" id="PS50943">
    <property type="entry name" value="HTH_CROC1"/>
    <property type="match status" value="1"/>
</dbReference>
<dbReference type="InterPro" id="IPR001387">
    <property type="entry name" value="Cro/C1-type_HTH"/>
</dbReference>
<protein>
    <recommendedName>
        <fullName evidence="1">HTH cro/C1-type domain-containing protein</fullName>
    </recommendedName>
</protein>
<dbReference type="InterPro" id="IPR010982">
    <property type="entry name" value="Lambda_DNA-bd_dom_sf"/>
</dbReference>
<dbReference type="Gene3D" id="1.10.260.40">
    <property type="entry name" value="lambda repressor-like DNA-binding domains"/>
    <property type="match status" value="1"/>
</dbReference>
<reference evidence="2 3" key="1">
    <citation type="submission" date="2016-01" db="EMBL/GenBank/DDBJ databases">
        <title>The new phylogeny of the genus Mycobacterium.</title>
        <authorList>
            <person name="Tarcisio F."/>
            <person name="Conor M."/>
            <person name="Antonella G."/>
            <person name="Elisabetta G."/>
            <person name="Giulia F.S."/>
            <person name="Sara T."/>
            <person name="Anna F."/>
            <person name="Clotilde B."/>
            <person name="Roberto B."/>
            <person name="Veronica D.S."/>
            <person name="Fabio R."/>
            <person name="Monica P."/>
            <person name="Olivier J."/>
            <person name="Enrico T."/>
            <person name="Nicola S."/>
        </authorList>
    </citation>
    <scope>NUCLEOTIDE SEQUENCE [LARGE SCALE GENOMIC DNA]</scope>
    <source>
        <strain evidence="2 3">DSM 44572</strain>
    </source>
</reference>
<dbReference type="Pfam" id="PF01381">
    <property type="entry name" value="HTH_3"/>
    <property type="match status" value="1"/>
</dbReference>
<evidence type="ECO:0000259" key="1">
    <source>
        <dbReference type="PROSITE" id="PS50943"/>
    </source>
</evidence>
<evidence type="ECO:0000313" key="2">
    <source>
        <dbReference type="EMBL" id="ORW22401.1"/>
    </source>
</evidence>
<dbReference type="EMBL" id="LQPJ01000114">
    <property type="protein sequence ID" value="ORW22401.1"/>
    <property type="molecule type" value="Genomic_DNA"/>
</dbReference>
<comment type="caution">
    <text evidence="2">The sequence shown here is derived from an EMBL/GenBank/DDBJ whole genome shotgun (WGS) entry which is preliminary data.</text>
</comment>
<gene>
    <name evidence="2" type="ORF">AWC19_13410</name>
</gene>
<dbReference type="GO" id="GO:0003677">
    <property type="term" value="F:DNA binding"/>
    <property type="evidence" value="ECO:0007669"/>
    <property type="project" value="InterPro"/>
</dbReference>
<sequence length="60" mass="6324">MARANQTQASVAERLKISQQSLSRRISGEKAFDVGELETIAAVLGVPLDRLVGDAVQAAS</sequence>